<feature type="compositionally biased region" description="Pro residues" evidence="1">
    <location>
        <begin position="191"/>
        <end position="200"/>
    </location>
</feature>
<accession>A0A8K1CFS2</accession>
<dbReference type="OrthoDB" id="166514at2759"/>
<organism evidence="3 4">
    <name type="scientific">Pythium oligandrum</name>
    <name type="common">Mycoparasitic fungus</name>
    <dbReference type="NCBI Taxonomy" id="41045"/>
    <lineage>
        <taxon>Eukaryota</taxon>
        <taxon>Sar</taxon>
        <taxon>Stramenopiles</taxon>
        <taxon>Oomycota</taxon>
        <taxon>Peronosporomycetes</taxon>
        <taxon>Pythiales</taxon>
        <taxon>Pythiaceae</taxon>
        <taxon>Pythium</taxon>
    </lineage>
</organism>
<comment type="caution">
    <text evidence="3">The sequence shown here is derived from an EMBL/GenBank/DDBJ whole genome shotgun (WGS) entry which is preliminary data.</text>
</comment>
<keyword evidence="2" id="KW-0812">Transmembrane</keyword>
<sequence>MTERGDLKPLLRLLSAVVGLCLLVLSCAGFHHLGNTTGTLEGQASFGCMCFLGVIFGALLFFGELRVGLFFFFFGFMRYRVGRAIVFTVAGIMVAIMGKTMDDQCRCKKYVLLIIQGVACLACAALQLIGVFTFGNNTTLKAACATPPPAAAPPAAETTYYVPPTPQKTAKKAKSPQMDTNELRSVQAVPSPSPSSPPPSSRGDDESSNMPSWMKV</sequence>
<keyword evidence="4" id="KW-1185">Reference proteome</keyword>
<dbReference type="EMBL" id="SPLM01000075">
    <property type="protein sequence ID" value="TMW61733.1"/>
    <property type="molecule type" value="Genomic_DNA"/>
</dbReference>
<evidence type="ECO:0000313" key="3">
    <source>
        <dbReference type="EMBL" id="TMW61733.1"/>
    </source>
</evidence>
<dbReference type="PROSITE" id="PS51257">
    <property type="entry name" value="PROKAR_LIPOPROTEIN"/>
    <property type="match status" value="1"/>
</dbReference>
<protein>
    <submittedName>
        <fullName evidence="3">Uncharacterized protein</fullName>
    </submittedName>
</protein>
<feature type="transmembrane region" description="Helical" evidence="2">
    <location>
        <begin position="110"/>
        <end position="134"/>
    </location>
</feature>
<keyword evidence="2" id="KW-1133">Transmembrane helix</keyword>
<dbReference type="AlphaFoldDB" id="A0A8K1CFS2"/>
<evidence type="ECO:0000256" key="2">
    <source>
        <dbReference type="SAM" id="Phobius"/>
    </source>
</evidence>
<evidence type="ECO:0000313" key="4">
    <source>
        <dbReference type="Proteomes" id="UP000794436"/>
    </source>
</evidence>
<proteinExistence type="predicted"/>
<name>A0A8K1CFS2_PYTOL</name>
<feature type="transmembrane region" description="Helical" evidence="2">
    <location>
        <begin position="12"/>
        <end position="34"/>
    </location>
</feature>
<feature type="region of interest" description="Disordered" evidence="1">
    <location>
        <begin position="155"/>
        <end position="216"/>
    </location>
</feature>
<feature type="transmembrane region" description="Helical" evidence="2">
    <location>
        <begin position="80"/>
        <end position="98"/>
    </location>
</feature>
<dbReference type="Proteomes" id="UP000794436">
    <property type="component" value="Unassembled WGS sequence"/>
</dbReference>
<feature type="transmembrane region" description="Helical" evidence="2">
    <location>
        <begin position="46"/>
        <end position="74"/>
    </location>
</feature>
<keyword evidence="2" id="KW-0472">Membrane</keyword>
<gene>
    <name evidence="3" type="ORF">Poli38472_010796</name>
</gene>
<reference evidence="3" key="1">
    <citation type="submission" date="2019-03" db="EMBL/GenBank/DDBJ databases">
        <title>Long read genome sequence of the mycoparasitic Pythium oligandrum ATCC 38472 isolated from sugarbeet rhizosphere.</title>
        <authorList>
            <person name="Gaulin E."/>
        </authorList>
    </citation>
    <scope>NUCLEOTIDE SEQUENCE</scope>
    <source>
        <strain evidence="3">ATCC 38472_TT</strain>
    </source>
</reference>
<evidence type="ECO:0000256" key="1">
    <source>
        <dbReference type="SAM" id="MobiDB-lite"/>
    </source>
</evidence>